<feature type="region of interest" description="Disordered" evidence="9">
    <location>
        <begin position="72"/>
        <end position="96"/>
    </location>
</feature>
<proteinExistence type="inferred from homology"/>
<dbReference type="GeneID" id="110300153"/>
<evidence type="ECO:0000256" key="7">
    <source>
        <dbReference type="ARBA" id="ARBA00035133"/>
    </source>
</evidence>
<dbReference type="Pfam" id="PF15433">
    <property type="entry name" value="MRP-S31"/>
    <property type="match status" value="2"/>
</dbReference>
<dbReference type="PANTHER" id="PTHR13231">
    <property type="entry name" value="MITOCHONDRIAL RIBOSOMAL PROTEIN S31"/>
    <property type="match status" value="1"/>
</dbReference>
<accession>A0A6P7R5V3</accession>
<keyword evidence="4" id="KW-0689">Ribosomal protein</keyword>
<evidence type="ECO:0000313" key="10">
    <source>
        <dbReference type="Proteomes" id="UP000515126"/>
    </source>
</evidence>
<evidence type="ECO:0000256" key="3">
    <source>
        <dbReference type="ARBA" id="ARBA00022946"/>
    </source>
</evidence>
<dbReference type="InterPro" id="IPR026299">
    <property type="entry name" value="MRP-S31"/>
</dbReference>
<evidence type="ECO:0000256" key="5">
    <source>
        <dbReference type="ARBA" id="ARBA00023128"/>
    </source>
</evidence>
<comment type="similarity">
    <text evidence="2">Belongs to the mitochondrion-specific ribosomal protein mS31 family.</text>
</comment>
<dbReference type="PANTHER" id="PTHR13231:SF3">
    <property type="entry name" value="SMALL RIBOSOMAL SUBUNIT PROTEIN MS31"/>
    <property type="match status" value="1"/>
</dbReference>
<dbReference type="GO" id="GO:0005763">
    <property type="term" value="C:mitochondrial small ribosomal subunit"/>
    <property type="evidence" value="ECO:0007669"/>
    <property type="project" value="InterPro"/>
</dbReference>
<dbReference type="GO" id="GO:0003735">
    <property type="term" value="F:structural constituent of ribosome"/>
    <property type="evidence" value="ECO:0007669"/>
    <property type="project" value="InterPro"/>
</dbReference>
<evidence type="ECO:0000256" key="2">
    <source>
        <dbReference type="ARBA" id="ARBA00011057"/>
    </source>
</evidence>
<dbReference type="Proteomes" id="UP000515126">
    <property type="component" value="Chromosome 8"/>
</dbReference>
<protein>
    <recommendedName>
        <fullName evidence="7">Small ribosomal subunit protein mS31</fullName>
    </recommendedName>
    <alternativeName>
        <fullName evidence="8">28S ribosomal protein S31, mitochondrial</fullName>
    </alternativeName>
</protein>
<keyword evidence="6" id="KW-0687">Ribonucleoprotein</keyword>
<evidence type="ECO:0000256" key="9">
    <source>
        <dbReference type="SAM" id="MobiDB-lite"/>
    </source>
</evidence>
<reference evidence="11" key="1">
    <citation type="submission" date="2025-08" db="UniProtKB">
        <authorList>
            <consortium name="RefSeq"/>
        </authorList>
    </citation>
    <scope>IDENTIFICATION</scope>
</reference>
<organism evidence="10 11">
    <name type="scientific">Mus caroli</name>
    <name type="common">Ryukyu mouse</name>
    <name type="synonym">Ricefield mouse</name>
    <dbReference type="NCBI Taxonomy" id="10089"/>
    <lineage>
        <taxon>Eukaryota</taxon>
        <taxon>Metazoa</taxon>
        <taxon>Chordata</taxon>
        <taxon>Craniata</taxon>
        <taxon>Vertebrata</taxon>
        <taxon>Euteleostomi</taxon>
        <taxon>Mammalia</taxon>
        <taxon>Eutheria</taxon>
        <taxon>Euarchontoglires</taxon>
        <taxon>Glires</taxon>
        <taxon>Rodentia</taxon>
        <taxon>Myomorpha</taxon>
        <taxon>Muroidea</taxon>
        <taxon>Muridae</taxon>
        <taxon>Murinae</taxon>
        <taxon>Mus</taxon>
        <taxon>Mus</taxon>
    </lineage>
</organism>
<name>A0A6P7R5V3_MUSCR</name>
<evidence type="ECO:0000256" key="4">
    <source>
        <dbReference type="ARBA" id="ARBA00022980"/>
    </source>
</evidence>
<sequence>RPRPFSGLPLSCGNRDVSVAVLPAAQSGAVRFRFVFFFRNEFLSPELVAAASAVADSLPFDKQTTKSELLRQLQQHEEESRAQKDREKRRIRSMSQKGSSVAWGPFHLGRRMFVLHKIPSWANKMAQNSGPLAQGQHSHSELGPPTKCTELCPLANQLQVLESSVVSDPQQRLAGHEVHVTSALRMGKWSGEDRVWDNHSGDLDVFFKCFYLRKYLFKGKRLSVFDVKAFADEAPEPGLLRGEQPFSKERSTLSFRKGPGALAVYFPKQGPIRLFMELVTCGLSKNPYLSVKQKVEHIEWFRNYFNEKRDILKENNIAIT</sequence>
<gene>
    <name evidence="11" type="primary">LOC110300153</name>
</gene>
<evidence type="ECO:0000256" key="8">
    <source>
        <dbReference type="ARBA" id="ARBA00035363"/>
    </source>
</evidence>
<comment type="subcellular location">
    <subcellularLocation>
        <location evidence="1">Mitochondrion</location>
    </subcellularLocation>
</comment>
<keyword evidence="5" id="KW-0496">Mitochondrion</keyword>
<evidence type="ECO:0000256" key="1">
    <source>
        <dbReference type="ARBA" id="ARBA00004173"/>
    </source>
</evidence>
<dbReference type="RefSeq" id="XP_029336543.1">
    <property type="nucleotide sequence ID" value="XM_029480683.1"/>
</dbReference>
<dbReference type="KEGG" id="mcal:110300153"/>
<evidence type="ECO:0000256" key="6">
    <source>
        <dbReference type="ARBA" id="ARBA00023274"/>
    </source>
</evidence>
<keyword evidence="10" id="KW-1185">Reference proteome</keyword>
<evidence type="ECO:0000313" key="11">
    <source>
        <dbReference type="RefSeq" id="XP_029336543.1"/>
    </source>
</evidence>
<dbReference type="AlphaFoldDB" id="A0A6P7R5V3"/>
<feature type="non-terminal residue" evidence="11">
    <location>
        <position position="1"/>
    </location>
</feature>
<feature type="compositionally biased region" description="Basic and acidic residues" evidence="9">
    <location>
        <begin position="72"/>
        <end position="88"/>
    </location>
</feature>
<keyword evidence="3" id="KW-0809">Transit peptide</keyword>